<evidence type="ECO:0008006" key="4">
    <source>
        <dbReference type="Google" id="ProtNLM"/>
    </source>
</evidence>
<keyword evidence="1" id="KW-1133">Transmembrane helix</keyword>
<dbReference type="STRING" id="388280.SAMN04488057_11377"/>
<gene>
    <name evidence="2" type="ORF">SAMN04488057_11377</name>
</gene>
<organism evidence="2 3">
    <name type="scientific">Cyclobacterium lianum</name>
    <dbReference type="NCBI Taxonomy" id="388280"/>
    <lineage>
        <taxon>Bacteria</taxon>
        <taxon>Pseudomonadati</taxon>
        <taxon>Bacteroidota</taxon>
        <taxon>Cytophagia</taxon>
        <taxon>Cytophagales</taxon>
        <taxon>Cyclobacteriaceae</taxon>
        <taxon>Cyclobacterium</taxon>
    </lineage>
</organism>
<keyword evidence="1" id="KW-0812">Transmembrane</keyword>
<keyword evidence="3" id="KW-1185">Reference proteome</keyword>
<reference evidence="2 3" key="1">
    <citation type="submission" date="2016-11" db="EMBL/GenBank/DDBJ databases">
        <authorList>
            <person name="Jaros S."/>
            <person name="Januszkiewicz K."/>
            <person name="Wedrychowicz H."/>
        </authorList>
    </citation>
    <scope>NUCLEOTIDE SEQUENCE [LARGE SCALE GENOMIC DNA]</scope>
    <source>
        <strain evidence="2 3">CGMCC 1.6102</strain>
    </source>
</reference>
<evidence type="ECO:0000313" key="3">
    <source>
        <dbReference type="Proteomes" id="UP000184513"/>
    </source>
</evidence>
<feature type="transmembrane region" description="Helical" evidence="1">
    <location>
        <begin position="47"/>
        <end position="72"/>
    </location>
</feature>
<dbReference type="Pfam" id="PF12725">
    <property type="entry name" value="DUF3810"/>
    <property type="match status" value="1"/>
</dbReference>
<dbReference type="OrthoDB" id="1048788at2"/>
<keyword evidence="1" id="KW-0472">Membrane</keyword>
<proteinExistence type="predicted"/>
<dbReference type="InterPro" id="IPR024294">
    <property type="entry name" value="DUF3810"/>
</dbReference>
<dbReference type="Proteomes" id="UP000184513">
    <property type="component" value="Unassembled WGS sequence"/>
</dbReference>
<sequence>MVLSRWLGATLGLFALFVRLVCQKFPSFTEKWYAKGFYPLIRGILDYTINLLPFPAVYLIIAALLGWGYLFLKGLFRSNCGFAQKLKTLLRSVLNFSGWLIFFFLFLWGLNYYRIPLYQQLSLQAKPIGQRVLLAEMQDTQKKLLQIRNRIQPDSLALVRSSKFFVRKETLRKEMKQLLSGLGYSWRGRPTVKQLYPAGTMRKMGIFGIYLPFSGEGYLDPSLHPVEKSFTLAHELAHGFGVTDEGEANFVAWLVCSESKDSFLNYVGELKLFRYQLRDLQKMDAEAYKAFVGAMHPSIKADILDIQRSNLEIRPYFLELSRKSNDLYLKSQGVRAGVASYAQLPMLVFAWKSGKNQN</sequence>
<dbReference type="AlphaFoldDB" id="A0A1M7Q2Z3"/>
<name>A0A1M7Q2Z3_9BACT</name>
<accession>A0A1M7Q2Z3</accession>
<evidence type="ECO:0000313" key="2">
    <source>
        <dbReference type="EMBL" id="SHN24547.1"/>
    </source>
</evidence>
<evidence type="ECO:0000256" key="1">
    <source>
        <dbReference type="SAM" id="Phobius"/>
    </source>
</evidence>
<protein>
    <recommendedName>
        <fullName evidence="4">DUF3810 domain-containing protein</fullName>
    </recommendedName>
</protein>
<dbReference type="EMBL" id="FRCY01000013">
    <property type="protein sequence ID" value="SHN24547.1"/>
    <property type="molecule type" value="Genomic_DNA"/>
</dbReference>
<feature type="transmembrane region" description="Helical" evidence="1">
    <location>
        <begin position="93"/>
        <end position="113"/>
    </location>
</feature>